<proteinExistence type="predicted"/>
<dbReference type="AlphaFoldDB" id="A0A1A8ZPN1"/>
<dbReference type="PATRIC" id="fig|261654.4.peg.3301"/>
<name>A0A1A8ZPN1_9ACTN</name>
<feature type="compositionally biased region" description="Low complexity" evidence="1">
    <location>
        <begin position="10"/>
        <end position="19"/>
    </location>
</feature>
<evidence type="ECO:0000313" key="2">
    <source>
        <dbReference type="EMBL" id="SBT46068.1"/>
    </source>
</evidence>
<protein>
    <submittedName>
        <fullName evidence="2">Uncharacterized protein</fullName>
    </submittedName>
</protein>
<evidence type="ECO:0000313" key="3">
    <source>
        <dbReference type="Proteomes" id="UP000199385"/>
    </source>
</evidence>
<dbReference type="EMBL" id="LT594323">
    <property type="protein sequence ID" value="SBT46068.1"/>
    <property type="molecule type" value="Genomic_DNA"/>
</dbReference>
<sequence length="115" mass="11832">MTAPARDPETGAPPTAPAGSGRPVPAGSPGPIRAARVLTLLVGVAGALAAPDRARWLRAAAATVAGVEVGWRLAGMVRHPAERPTPRFDRHPDELRLWVAAGDTHPARHPAPGPS</sequence>
<reference evidence="3" key="1">
    <citation type="submission" date="2016-06" db="EMBL/GenBank/DDBJ databases">
        <authorList>
            <person name="Varghese N."/>
            <person name="Submissions Spin"/>
        </authorList>
    </citation>
    <scope>NUCLEOTIDE SEQUENCE [LARGE SCALE GENOMIC DNA]</scope>
    <source>
        <strain evidence="3">DSM 44815</strain>
    </source>
</reference>
<feature type="region of interest" description="Disordered" evidence="1">
    <location>
        <begin position="1"/>
        <end position="31"/>
    </location>
</feature>
<organism evidence="2 3">
    <name type="scientific">Micromonospora auratinigra</name>
    <dbReference type="NCBI Taxonomy" id="261654"/>
    <lineage>
        <taxon>Bacteria</taxon>
        <taxon>Bacillati</taxon>
        <taxon>Actinomycetota</taxon>
        <taxon>Actinomycetes</taxon>
        <taxon>Micromonosporales</taxon>
        <taxon>Micromonosporaceae</taxon>
        <taxon>Micromonospora</taxon>
    </lineage>
</organism>
<accession>A0A1A8ZPN1</accession>
<evidence type="ECO:0000256" key="1">
    <source>
        <dbReference type="SAM" id="MobiDB-lite"/>
    </source>
</evidence>
<dbReference type="RefSeq" id="WP_091664955.1">
    <property type="nucleotide sequence ID" value="NZ_LT594323.1"/>
</dbReference>
<dbReference type="Proteomes" id="UP000199385">
    <property type="component" value="Chromosome I"/>
</dbReference>
<keyword evidence="3" id="KW-1185">Reference proteome</keyword>
<gene>
    <name evidence="2" type="ORF">GA0070611_3247</name>
</gene>